<dbReference type="PANTHER" id="PTHR46620">
    <property type="entry name" value="J DOMAIN-CONTAINING PROTEIN SPF31"/>
    <property type="match status" value="1"/>
</dbReference>
<keyword evidence="4" id="KW-1185">Reference proteome</keyword>
<name>A0A1X2GUA4_9FUNG</name>
<dbReference type="AlphaFoldDB" id="A0A1X2GUA4"/>
<dbReference type="SUPFAM" id="SSF46565">
    <property type="entry name" value="Chaperone J-domain"/>
    <property type="match status" value="1"/>
</dbReference>
<dbReference type="Proteomes" id="UP000242146">
    <property type="component" value="Unassembled WGS sequence"/>
</dbReference>
<protein>
    <recommendedName>
        <fullName evidence="2">J domain-containing protein</fullName>
    </recommendedName>
</protein>
<accession>A0A1X2GUA4</accession>
<evidence type="ECO:0000259" key="2">
    <source>
        <dbReference type="PROSITE" id="PS50076"/>
    </source>
</evidence>
<feature type="domain" description="J" evidence="2">
    <location>
        <begin position="32"/>
        <end position="89"/>
    </location>
</feature>
<feature type="compositionally biased region" description="Basic and acidic residues" evidence="1">
    <location>
        <begin position="165"/>
        <end position="200"/>
    </location>
</feature>
<feature type="region of interest" description="Disordered" evidence="1">
    <location>
        <begin position="165"/>
        <end position="220"/>
    </location>
</feature>
<evidence type="ECO:0000313" key="4">
    <source>
        <dbReference type="Proteomes" id="UP000242146"/>
    </source>
</evidence>
<gene>
    <name evidence="3" type="ORF">DM01DRAFT_1332196</name>
</gene>
<dbReference type="PANTHER" id="PTHR46620:SF1">
    <property type="entry name" value="J DOMAIN-CONTAINING PROTEIN SPF31"/>
    <property type="match status" value="1"/>
</dbReference>
<dbReference type="Pfam" id="PF00226">
    <property type="entry name" value="DnaJ"/>
    <property type="match status" value="1"/>
</dbReference>
<reference evidence="3 4" key="1">
    <citation type="submission" date="2016-07" db="EMBL/GenBank/DDBJ databases">
        <title>Pervasive Adenine N6-methylation of Active Genes in Fungi.</title>
        <authorList>
            <consortium name="DOE Joint Genome Institute"/>
            <person name="Mondo S.J."/>
            <person name="Dannebaum R.O."/>
            <person name="Kuo R.C."/>
            <person name="Labutti K."/>
            <person name="Haridas S."/>
            <person name="Kuo A."/>
            <person name="Salamov A."/>
            <person name="Ahrendt S.R."/>
            <person name="Lipzen A."/>
            <person name="Sullivan W."/>
            <person name="Andreopoulos W.B."/>
            <person name="Clum A."/>
            <person name="Lindquist E."/>
            <person name="Daum C."/>
            <person name="Ramamoorthy G.K."/>
            <person name="Gryganskyi A."/>
            <person name="Culley D."/>
            <person name="Magnuson J.K."/>
            <person name="James T.Y."/>
            <person name="O'Malley M.A."/>
            <person name="Stajich J.E."/>
            <person name="Spatafora J.W."/>
            <person name="Visel A."/>
            <person name="Grigoriev I.V."/>
        </authorList>
    </citation>
    <scope>NUCLEOTIDE SEQUENCE [LARGE SCALE GENOMIC DNA]</scope>
    <source>
        <strain evidence="3 4">NRRL 3301</strain>
    </source>
</reference>
<dbReference type="InterPro" id="IPR001623">
    <property type="entry name" value="DnaJ_domain"/>
</dbReference>
<dbReference type="EMBL" id="MCGT01000003">
    <property type="protein sequence ID" value="ORX61597.1"/>
    <property type="molecule type" value="Genomic_DNA"/>
</dbReference>
<evidence type="ECO:0000256" key="1">
    <source>
        <dbReference type="SAM" id="MobiDB-lite"/>
    </source>
</evidence>
<organism evidence="3 4">
    <name type="scientific">Hesseltinella vesiculosa</name>
    <dbReference type="NCBI Taxonomy" id="101127"/>
    <lineage>
        <taxon>Eukaryota</taxon>
        <taxon>Fungi</taxon>
        <taxon>Fungi incertae sedis</taxon>
        <taxon>Mucoromycota</taxon>
        <taxon>Mucoromycotina</taxon>
        <taxon>Mucoromycetes</taxon>
        <taxon>Mucorales</taxon>
        <taxon>Cunninghamellaceae</taxon>
        <taxon>Hesseltinella</taxon>
    </lineage>
</organism>
<dbReference type="STRING" id="101127.A0A1X2GUA4"/>
<sequence>MSEADDIDISRYVSESEKHLEIERIMGAFKLDPFGILEMPYEVPTAKDLKLAYRKKSLKIHPDKVKHKDAPEAFTRLKQAESALNEKGRLLFLMEMILEAKVDLIKEKGQKVHVTSVKYDDECSIDIVDKAEYPFLATAQGQQNVQRKLKQLLVEHELKRRKLLKREMEKEGEEARQKEQAAVDRKRKIEQDKQWEDTRQQRVNSWRSFLNKGKKKRKTD</sequence>
<dbReference type="SMART" id="SM00271">
    <property type="entry name" value="DnaJ"/>
    <property type="match status" value="1"/>
</dbReference>
<comment type="caution">
    <text evidence="3">The sequence shown here is derived from an EMBL/GenBank/DDBJ whole genome shotgun (WGS) entry which is preliminary data.</text>
</comment>
<dbReference type="OrthoDB" id="342454at2759"/>
<dbReference type="Gene3D" id="1.10.287.110">
    <property type="entry name" value="DnaJ domain"/>
    <property type="match status" value="1"/>
</dbReference>
<dbReference type="CDD" id="cd06257">
    <property type="entry name" value="DnaJ"/>
    <property type="match status" value="1"/>
</dbReference>
<evidence type="ECO:0000313" key="3">
    <source>
        <dbReference type="EMBL" id="ORX61597.1"/>
    </source>
</evidence>
<dbReference type="InterPro" id="IPR036869">
    <property type="entry name" value="J_dom_sf"/>
</dbReference>
<dbReference type="PROSITE" id="PS50076">
    <property type="entry name" value="DNAJ_2"/>
    <property type="match status" value="1"/>
</dbReference>
<proteinExistence type="predicted"/>